<evidence type="ECO:0000313" key="2">
    <source>
        <dbReference type="RefSeq" id="XP_025408007.1"/>
    </source>
</evidence>
<dbReference type="OrthoDB" id="6584579at2759"/>
<accession>A0A8B8FC46</accession>
<name>A0A8B8FC46_9HEMI</name>
<proteinExistence type="predicted"/>
<dbReference type="RefSeq" id="XP_025408007.1">
    <property type="nucleotide sequence ID" value="XM_025552222.1"/>
</dbReference>
<reference evidence="2" key="1">
    <citation type="submission" date="2025-08" db="UniProtKB">
        <authorList>
            <consortium name="RefSeq"/>
        </authorList>
    </citation>
    <scope>IDENTIFICATION</scope>
    <source>
        <tissue evidence="2">Whole body</tissue>
    </source>
</reference>
<keyword evidence="1" id="KW-1185">Reference proteome</keyword>
<dbReference type="GeneID" id="112681884"/>
<sequence length="178" mass="20767">MDRALTFNKNIEKRCCKGLKILGLIKRVSTEFKLLAPLKALYCAFGRSTLEYGTVIWDLYTATSRNQIERVQHKFLNYAAKVLHIEHKPHNYEPVRTLLELSNLTDRRIAANKIFLQKLIDGSIDCSELLSQLNFKIPCFYSRSHYPFFIPLCTTNYIRNKPLFRMMRIANESTATPF</sequence>
<evidence type="ECO:0000313" key="1">
    <source>
        <dbReference type="Proteomes" id="UP000694846"/>
    </source>
</evidence>
<organism evidence="1 2">
    <name type="scientific">Sipha flava</name>
    <name type="common">yellow sugarcane aphid</name>
    <dbReference type="NCBI Taxonomy" id="143950"/>
    <lineage>
        <taxon>Eukaryota</taxon>
        <taxon>Metazoa</taxon>
        <taxon>Ecdysozoa</taxon>
        <taxon>Arthropoda</taxon>
        <taxon>Hexapoda</taxon>
        <taxon>Insecta</taxon>
        <taxon>Pterygota</taxon>
        <taxon>Neoptera</taxon>
        <taxon>Paraneoptera</taxon>
        <taxon>Hemiptera</taxon>
        <taxon>Sternorrhyncha</taxon>
        <taxon>Aphidomorpha</taxon>
        <taxon>Aphidoidea</taxon>
        <taxon>Aphididae</taxon>
        <taxon>Sipha</taxon>
    </lineage>
</organism>
<dbReference type="Proteomes" id="UP000694846">
    <property type="component" value="Unplaced"/>
</dbReference>
<protein>
    <submittedName>
        <fullName evidence="2">Uncharacterized protein LOC112681884</fullName>
    </submittedName>
</protein>
<gene>
    <name evidence="2" type="primary">LOC112681884</name>
</gene>
<dbReference type="AlphaFoldDB" id="A0A8B8FC46"/>